<dbReference type="InterPro" id="IPR029057">
    <property type="entry name" value="PRTase-like"/>
</dbReference>
<comment type="subcellular location">
    <subcellularLocation>
        <location evidence="2">Cytoplasm</location>
    </subcellularLocation>
</comment>
<evidence type="ECO:0000259" key="10">
    <source>
        <dbReference type="Pfam" id="PF00156"/>
    </source>
</evidence>
<evidence type="ECO:0000313" key="11">
    <source>
        <dbReference type="EMBL" id="MBM0230715.1"/>
    </source>
</evidence>
<dbReference type="CDD" id="cd06223">
    <property type="entry name" value="PRTases_typeI"/>
    <property type="match status" value="1"/>
</dbReference>
<evidence type="ECO:0000256" key="6">
    <source>
        <dbReference type="ARBA" id="ARBA00022490"/>
    </source>
</evidence>
<dbReference type="Proteomes" id="UP000601027">
    <property type="component" value="Unassembled WGS sequence"/>
</dbReference>
<dbReference type="GO" id="GO:0003999">
    <property type="term" value="F:adenine phosphoribosyltransferase activity"/>
    <property type="evidence" value="ECO:0007669"/>
    <property type="project" value="UniProtKB-EC"/>
</dbReference>
<keyword evidence="12" id="KW-1185">Reference proteome</keyword>
<comment type="catalytic activity">
    <reaction evidence="1">
        <text>AMP + diphosphate = 5-phospho-alpha-D-ribose 1-diphosphate + adenine</text>
        <dbReference type="Rhea" id="RHEA:16609"/>
        <dbReference type="ChEBI" id="CHEBI:16708"/>
        <dbReference type="ChEBI" id="CHEBI:33019"/>
        <dbReference type="ChEBI" id="CHEBI:58017"/>
        <dbReference type="ChEBI" id="CHEBI:456215"/>
        <dbReference type="EC" id="2.4.2.7"/>
    </reaction>
</comment>
<dbReference type="SUPFAM" id="SSF53271">
    <property type="entry name" value="PRTase-like"/>
    <property type="match status" value="1"/>
</dbReference>
<dbReference type="NCBIfam" id="NF002636">
    <property type="entry name" value="PRK02304.1-5"/>
    <property type="match status" value="1"/>
</dbReference>
<organism evidence="11 12">
    <name type="scientific">Micromonospora parastrephiae</name>
    <dbReference type="NCBI Taxonomy" id="2806101"/>
    <lineage>
        <taxon>Bacteria</taxon>
        <taxon>Bacillati</taxon>
        <taxon>Actinomycetota</taxon>
        <taxon>Actinomycetes</taxon>
        <taxon>Micromonosporales</taxon>
        <taxon>Micromonosporaceae</taxon>
        <taxon>Micromonospora</taxon>
    </lineage>
</organism>
<dbReference type="PANTHER" id="PTHR32315">
    <property type="entry name" value="ADENINE PHOSPHORIBOSYLTRANSFERASE"/>
    <property type="match status" value="1"/>
</dbReference>
<dbReference type="PANTHER" id="PTHR32315:SF3">
    <property type="entry name" value="ADENINE PHOSPHORIBOSYLTRANSFERASE"/>
    <property type="match status" value="1"/>
</dbReference>
<keyword evidence="7 11" id="KW-0328">Glycosyltransferase</keyword>
<dbReference type="EMBL" id="JAEVHM010000003">
    <property type="protein sequence ID" value="MBM0230715.1"/>
    <property type="molecule type" value="Genomic_DNA"/>
</dbReference>
<evidence type="ECO:0000256" key="5">
    <source>
        <dbReference type="ARBA" id="ARBA00011893"/>
    </source>
</evidence>
<protein>
    <recommendedName>
        <fullName evidence="5">adenine phosphoribosyltransferase</fullName>
        <ecNumber evidence="5">2.4.2.7</ecNumber>
    </recommendedName>
</protein>
<evidence type="ECO:0000256" key="4">
    <source>
        <dbReference type="ARBA" id="ARBA00008391"/>
    </source>
</evidence>
<comment type="caution">
    <text evidence="11">The sequence shown here is derived from an EMBL/GenBank/DDBJ whole genome shotgun (WGS) entry which is preliminary data.</text>
</comment>
<dbReference type="RefSeq" id="WP_203173202.1">
    <property type="nucleotide sequence ID" value="NZ_JAEVHM010000003.1"/>
</dbReference>
<evidence type="ECO:0000256" key="3">
    <source>
        <dbReference type="ARBA" id="ARBA00004659"/>
    </source>
</evidence>
<evidence type="ECO:0000313" key="12">
    <source>
        <dbReference type="Proteomes" id="UP000601027"/>
    </source>
</evidence>
<dbReference type="EC" id="2.4.2.7" evidence="5"/>
<sequence>MRFHQTIPALAGFRENVKFRDIMPMLANPEALAFTQRQLLDWARPLEPDYVAAVDARGFIFGGALALGLNCGFLAIRKKGKLPGETVGKEFTGEYATDYIEMRTDLFPPGAKILLHDDIVATGNCTRAAAQLIESLGGEVVGICSILEKAFLGGRKKISGYKFKPVFVYEA</sequence>
<evidence type="ECO:0000256" key="8">
    <source>
        <dbReference type="ARBA" id="ARBA00022679"/>
    </source>
</evidence>
<comment type="similarity">
    <text evidence="4">Belongs to the purine/pyrimidine phosphoribosyltransferase family.</text>
</comment>
<keyword evidence="8 11" id="KW-0808">Transferase</keyword>
<reference evidence="11 12" key="1">
    <citation type="submission" date="2021-01" db="EMBL/GenBank/DDBJ databases">
        <title>Draft genome sequence of Micromonospora sp. strain STR1_7.</title>
        <authorList>
            <person name="Karlyshev A."/>
            <person name="Jawad R."/>
        </authorList>
    </citation>
    <scope>NUCLEOTIDE SEQUENCE [LARGE SCALE GENOMIC DNA]</scope>
    <source>
        <strain evidence="11 12">STR1-7</strain>
    </source>
</reference>
<dbReference type="InterPro" id="IPR000836">
    <property type="entry name" value="PRTase_dom"/>
</dbReference>
<evidence type="ECO:0000256" key="7">
    <source>
        <dbReference type="ARBA" id="ARBA00022676"/>
    </source>
</evidence>
<feature type="domain" description="Phosphoribosyltransferase" evidence="10">
    <location>
        <begin position="46"/>
        <end position="150"/>
    </location>
</feature>
<dbReference type="Pfam" id="PF00156">
    <property type="entry name" value="Pribosyltran"/>
    <property type="match status" value="1"/>
</dbReference>
<evidence type="ECO:0000256" key="2">
    <source>
        <dbReference type="ARBA" id="ARBA00004496"/>
    </source>
</evidence>
<evidence type="ECO:0000256" key="9">
    <source>
        <dbReference type="ARBA" id="ARBA00022726"/>
    </source>
</evidence>
<keyword evidence="9" id="KW-0660">Purine salvage</keyword>
<dbReference type="InterPro" id="IPR050054">
    <property type="entry name" value="UPRTase/APRTase"/>
</dbReference>
<comment type="pathway">
    <text evidence="3">Purine metabolism; AMP biosynthesis via salvage pathway; AMP from adenine: step 1/1.</text>
</comment>
<evidence type="ECO:0000256" key="1">
    <source>
        <dbReference type="ARBA" id="ARBA00000868"/>
    </source>
</evidence>
<proteinExistence type="inferred from homology"/>
<name>A0ABS1XN81_9ACTN</name>
<dbReference type="Gene3D" id="3.40.50.2020">
    <property type="match status" value="1"/>
</dbReference>
<gene>
    <name evidence="11" type="ORF">JNW91_01750</name>
</gene>
<keyword evidence="6" id="KW-0963">Cytoplasm</keyword>
<accession>A0ABS1XN81</accession>